<dbReference type="InterPro" id="IPR036074">
    <property type="entry name" value="CbiD_sf"/>
</dbReference>
<dbReference type="Proteomes" id="UP000002654">
    <property type="component" value="Chromosome"/>
</dbReference>
<organism evidence="6 7">
    <name type="scientific">Thermoproteus tenax (strain ATCC 35583 / DSM 2078 / JCM 9277 / NBRC 100435 / Kra 1)</name>
    <dbReference type="NCBI Taxonomy" id="768679"/>
    <lineage>
        <taxon>Archaea</taxon>
        <taxon>Thermoproteota</taxon>
        <taxon>Thermoprotei</taxon>
        <taxon>Thermoproteales</taxon>
        <taxon>Thermoproteaceae</taxon>
        <taxon>Thermoproteus</taxon>
    </lineage>
</organism>
<dbReference type="PANTHER" id="PTHR35863:SF1">
    <property type="entry name" value="COBALT-PRECORRIN-5B C(1)-METHYLTRANSFERASE"/>
    <property type="match status" value="1"/>
</dbReference>
<dbReference type="STRING" id="768679.TTX_1091"/>
<comment type="similarity">
    <text evidence="5">Belongs to the CbiD family.</text>
</comment>
<dbReference type="SUPFAM" id="SSF111342">
    <property type="entry name" value="CbiD-like"/>
    <property type="match status" value="1"/>
</dbReference>
<name>G4RJI9_THETK</name>
<gene>
    <name evidence="5 6" type="primary">cbiD</name>
    <name evidence="6" type="ordered locus">TTX_1091</name>
</gene>
<dbReference type="KEGG" id="ttn:TTX_1091"/>
<dbReference type="PANTHER" id="PTHR35863">
    <property type="entry name" value="COBALT-PRECORRIN-5B C(1)-METHYLTRANSFERASE"/>
    <property type="match status" value="1"/>
</dbReference>
<evidence type="ECO:0000256" key="1">
    <source>
        <dbReference type="ARBA" id="ARBA00022573"/>
    </source>
</evidence>
<keyword evidence="3 5" id="KW-0808">Transferase</keyword>
<dbReference type="PaxDb" id="768679-TTX_1091"/>
<keyword evidence="7" id="KW-1185">Reference proteome</keyword>
<dbReference type="EC" id="2.1.1.195" evidence="5"/>
<comment type="function">
    <text evidence="5">Catalyzes the methylation of C-1 in cobalt-precorrin-5B to form cobalt-precorrin-6A.</text>
</comment>
<dbReference type="Gene3D" id="3.30.2110.10">
    <property type="entry name" value="CbiD-like"/>
    <property type="match status" value="1"/>
</dbReference>
<dbReference type="PATRIC" id="fig|768679.9.peg.1100"/>
<dbReference type="EMBL" id="FN869859">
    <property type="protein sequence ID" value="CCC81734.1"/>
    <property type="molecule type" value="Genomic_DNA"/>
</dbReference>
<dbReference type="AlphaFoldDB" id="G4RJI9"/>
<dbReference type="GO" id="GO:0019251">
    <property type="term" value="P:anaerobic cobalamin biosynthetic process"/>
    <property type="evidence" value="ECO:0007669"/>
    <property type="project" value="UniProtKB-UniRule"/>
</dbReference>
<dbReference type="NCBIfam" id="TIGR00312">
    <property type="entry name" value="cbiD"/>
    <property type="match status" value="1"/>
</dbReference>
<evidence type="ECO:0000256" key="3">
    <source>
        <dbReference type="ARBA" id="ARBA00022679"/>
    </source>
</evidence>
<dbReference type="GeneID" id="11261979"/>
<keyword evidence="2 5" id="KW-0489">Methyltransferase</keyword>
<comment type="catalytic activity">
    <reaction evidence="5">
        <text>Co-precorrin-5B + S-adenosyl-L-methionine = Co-precorrin-6A + S-adenosyl-L-homocysteine</text>
        <dbReference type="Rhea" id="RHEA:26285"/>
        <dbReference type="ChEBI" id="CHEBI:57856"/>
        <dbReference type="ChEBI" id="CHEBI:59789"/>
        <dbReference type="ChEBI" id="CHEBI:60063"/>
        <dbReference type="ChEBI" id="CHEBI:60064"/>
        <dbReference type="EC" id="2.1.1.195"/>
    </reaction>
</comment>
<evidence type="ECO:0000256" key="2">
    <source>
        <dbReference type="ARBA" id="ARBA00022603"/>
    </source>
</evidence>
<keyword evidence="4 5" id="KW-0949">S-adenosyl-L-methionine</keyword>
<evidence type="ECO:0000313" key="6">
    <source>
        <dbReference type="EMBL" id="CCC81734.1"/>
    </source>
</evidence>
<dbReference type="PIRSF" id="PIRSF026782">
    <property type="entry name" value="CbiD"/>
    <property type="match status" value="1"/>
</dbReference>
<reference evidence="6 7" key="1">
    <citation type="journal article" date="2011" name="PLoS ONE">
        <title>The complete genome sequence of Thermoproteus tenax: a physiologically versatile member of the Crenarchaeota.</title>
        <authorList>
            <person name="Siebers B."/>
            <person name="Zaparty M."/>
            <person name="Raddatz G."/>
            <person name="Tjaden B."/>
            <person name="Albers S.V."/>
            <person name="Bell S.D."/>
            <person name="Blombach F."/>
            <person name="Kletzin A."/>
            <person name="Kyrpides N."/>
            <person name="Lanz C."/>
            <person name="Plagens A."/>
            <person name="Rampp M."/>
            <person name="Rosinus A."/>
            <person name="von Jan M."/>
            <person name="Makarova K.S."/>
            <person name="Klenk H.P."/>
            <person name="Schuster S.C."/>
            <person name="Hensel R."/>
        </authorList>
    </citation>
    <scope>NUCLEOTIDE SEQUENCE [LARGE SCALE GENOMIC DNA]</scope>
    <source>
        <strain evidence="7">ATCC 35583 / DSM 2078 / JCM 9277 / NBRC 100435 / Kra 1</strain>
    </source>
</reference>
<comment type="pathway">
    <text evidence="5">Cofactor biosynthesis; adenosylcobalamin biosynthesis; cob(II)yrinate a,c-diamide from sirohydrochlorin (anaerobic route): step 6/10.</text>
</comment>
<proteinExistence type="inferred from homology"/>
<dbReference type="GO" id="GO:0032259">
    <property type="term" value="P:methylation"/>
    <property type="evidence" value="ECO:0007669"/>
    <property type="project" value="UniProtKB-KW"/>
</dbReference>
<sequence length="341" mass="35944">MLTLKRFGITTGAAAAAAAKAAALYARRIEAKAVVVPTPIGLRLEVSVERQYREGEWSCAEVRKFSGDNPDVLDGAVIKACFTPGEAPLRIIGGRGVGIATRPGLPVPPGEFAINPVPRAMIAEAVAEAGYRGGTVVIEVPDGERLAELTMNKDVGVVGGISILGTTGLEMPVSDEDYVRHVEAELKYVRTASEVVVVASGNRAVEFSRARWGDIVVKVGDLIGEAVRMAAEMGFSEIIVAGLPAKLAKVAAGALNTHSRLCDARVEAVAHAAVLAGVPPEVVRAAAESSSVGEALVRLDRFRGRVLEVLARRAKERLSKYAGREVKVVIFYDNGEIAAQT</sequence>
<evidence type="ECO:0000256" key="4">
    <source>
        <dbReference type="ARBA" id="ARBA00022691"/>
    </source>
</evidence>
<evidence type="ECO:0000256" key="5">
    <source>
        <dbReference type="HAMAP-Rule" id="MF_00787"/>
    </source>
</evidence>
<dbReference type="eggNOG" id="arCOG04383">
    <property type="taxonomic scope" value="Archaea"/>
</dbReference>
<dbReference type="GO" id="GO:0043780">
    <property type="term" value="F:cobalt-precorrin-5B C1-methyltransferase activity"/>
    <property type="evidence" value="ECO:0007669"/>
    <property type="project" value="RHEA"/>
</dbReference>
<accession>G4RJI9</accession>
<dbReference type="Pfam" id="PF01888">
    <property type="entry name" value="CbiD"/>
    <property type="match status" value="1"/>
</dbReference>
<dbReference type="HAMAP" id="MF_00787">
    <property type="entry name" value="CbiD"/>
    <property type="match status" value="1"/>
</dbReference>
<dbReference type="OrthoDB" id="10423at2157"/>
<dbReference type="HOGENOM" id="CLU_041273_1_0_2"/>
<dbReference type="RefSeq" id="WP_014126989.1">
    <property type="nucleotide sequence ID" value="NC_016070.1"/>
</dbReference>
<keyword evidence="1 5" id="KW-0169">Cobalamin biosynthesis</keyword>
<evidence type="ECO:0000313" key="7">
    <source>
        <dbReference type="Proteomes" id="UP000002654"/>
    </source>
</evidence>
<dbReference type="InterPro" id="IPR002748">
    <property type="entry name" value="CbiD"/>
</dbReference>
<dbReference type="UniPathway" id="UPA00148">
    <property type="reaction ID" value="UER00227"/>
</dbReference>
<protein>
    <recommendedName>
        <fullName evidence="5">Cobalt-precorrin-5B C(1)-methyltransferase</fullName>
        <ecNumber evidence="5">2.1.1.195</ecNumber>
    </recommendedName>
    <alternativeName>
        <fullName evidence="5">Cobalt-precorrin-6A synthase</fullName>
    </alternativeName>
</protein>